<comment type="caution">
    <text evidence="2">The sequence shown here is derived from an EMBL/GenBank/DDBJ whole genome shotgun (WGS) entry which is preliminary data.</text>
</comment>
<name>A0A4R2PYD7_9RHOB</name>
<evidence type="ECO:0000313" key="2">
    <source>
        <dbReference type="EMBL" id="TCP41263.1"/>
    </source>
</evidence>
<feature type="compositionally biased region" description="Basic residues" evidence="1">
    <location>
        <begin position="227"/>
        <end position="240"/>
    </location>
</feature>
<proteinExistence type="predicted"/>
<sequence length="261" mass="27368">MRAVDRSAETNPPACPGNDPPETGATRRGQRMRDPGIVSHEAQASASHNEARAVTSRAEARSIPGAAPRDPASLGNVTGSLRSGNRHRPRRGATSGAACGPPPASDGNRRARVISRRPPPSGQHGTPSEEAFPGTKPVPRSDAVRHARPRSSFCSVTRAVAPPAGVRPDHGARDPDHAPGVQSSRDQAAALAPPTPAEIVARKGVRASLRDEIVRAEDLRLPGARSRPSRSARPRRRAPHPRSSGSRPSDLPECPGCPHSG</sequence>
<keyword evidence="3" id="KW-1185">Reference proteome</keyword>
<organism evidence="2 3">
    <name type="scientific">Rhodovulum marinum</name>
    <dbReference type="NCBI Taxonomy" id="320662"/>
    <lineage>
        <taxon>Bacteria</taxon>
        <taxon>Pseudomonadati</taxon>
        <taxon>Pseudomonadota</taxon>
        <taxon>Alphaproteobacteria</taxon>
        <taxon>Rhodobacterales</taxon>
        <taxon>Paracoccaceae</taxon>
        <taxon>Rhodovulum</taxon>
    </lineage>
</organism>
<evidence type="ECO:0000256" key="1">
    <source>
        <dbReference type="SAM" id="MobiDB-lite"/>
    </source>
</evidence>
<feature type="region of interest" description="Disordered" evidence="1">
    <location>
        <begin position="1"/>
        <end position="261"/>
    </location>
</feature>
<dbReference type="Proteomes" id="UP000294835">
    <property type="component" value="Unassembled WGS sequence"/>
</dbReference>
<reference evidence="2 3" key="1">
    <citation type="submission" date="2019-03" db="EMBL/GenBank/DDBJ databases">
        <title>Genomic Encyclopedia of Type Strains, Phase IV (KMG-IV): sequencing the most valuable type-strain genomes for metagenomic binning, comparative biology and taxonomic classification.</title>
        <authorList>
            <person name="Goeker M."/>
        </authorList>
    </citation>
    <scope>NUCLEOTIDE SEQUENCE [LARGE SCALE GENOMIC DNA]</scope>
    <source>
        <strain evidence="2 3">DSM 18063</strain>
    </source>
</reference>
<accession>A0A4R2PYD7</accession>
<feature type="compositionally biased region" description="Basic and acidic residues" evidence="1">
    <location>
        <begin position="208"/>
        <end position="220"/>
    </location>
</feature>
<evidence type="ECO:0000313" key="3">
    <source>
        <dbReference type="Proteomes" id="UP000294835"/>
    </source>
</evidence>
<dbReference type="AlphaFoldDB" id="A0A4R2PYD7"/>
<protein>
    <submittedName>
        <fullName evidence="2">Uncharacterized protein</fullName>
    </submittedName>
</protein>
<gene>
    <name evidence="2" type="ORF">EV662_1057</name>
</gene>
<dbReference type="EMBL" id="SLXP01000005">
    <property type="protein sequence ID" value="TCP41263.1"/>
    <property type="molecule type" value="Genomic_DNA"/>
</dbReference>
<feature type="compositionally biased region" description="Basic and acidic residues" evidence="1">
    <location>
        <begin position="167"/>
        <end position="177"/>
    </location>
</feature>